<sequence>MSRRTLHGHDAVAGGRRAASSSAALRLPLALVVAVTLGACSAGRPPASTSGSPPSPTSPPTATATATQSVPASSPPTLVLDEHARLTTVTVPTGSTVIVRLHSTYWSTPSTSDPAVLAPHGGGSSPAGSCPPGGGCGVSTARFSAARPGTARITAHRTSCGEARRCPPGQTAYAVTVTVTR</sequence>
<dbReference type="AlphaFoldDB" id="A0A1H8ECW3"/>
<dbReference type="OrthoDB" id="4247884at2"/>
<gene>
    <name evidence="2" type="ORF">SAMN05216267_1002110</name>
</gene>
<dbReference type="Proteomes" id="UP000181951">
    <property type="component" value="Unassembled WGS sequence"/>
</dbReference>
<organism evidence="2 3">
    <name type="scientific">Actinacidiphila rubida</name>
    <dbReference type="NCBI Taxonomy" id="310780"/>
    <lineage>
        <taxon>Bacteria</taxon>
        <taxon>Bacillati</taxon>
        <taxon>Actinomycetota</taxon>
        <taxon>Actinomycetes</taxon>
        <taxon>Kitasatosporales</taxon>
        <taxon>Streptomycetaceae</taxon>
        <taxon>Actinacidiphila</taxon>
    </lineage>
</organism>
<dbReference type="RefSeq" id="WP_069462052.1">
    <property type="nucleotide sequence ID" value="NZ_FODD01000002.1"/>
</dbReference>
<keyword evidence="3" id="KW-1185">Reference proteome</keyword>
<evidence type="ECO:0000313" key="3">
    <source>
        <dbReference type="Proteomes" id="UP000181951"/>
    </source>
</evidence>
<feature type="region of interest" description="Disordered" evidence="1">
    <location>
        <begin position="43"/>
        <end position="75"/>
    </location>
</feature>
<protein>
    <submittedName>
        <fullName evidence="2">Uncharacterized protein</fullName>
    </submittedName>
</protein>
<name>A0A1H8ECW3_9ACTN</name>
<evidence type="ECO:0000313" key="2">
    <source>
        <dbReference type="EMBL" id="SEN16667.1"/>
    </source>
</evidence>
<proteinExistence type="predicted"/>
<accession>A0A1H8ECW3</accession>
<dbReference type="EMBL" id="FODD01000002">
    <property type="protein sequence ID" value="SEN16667.1"/>
    <property type="molecule type" value="Genomic_DNA"/>
</dbReference>
<feature type="compositionally biased region" description="Low complexity" evidence="1">
    <location>
        <begin position="43"/>
        <end position="52"/>
    </location>
</feature>
<feature type="compositionally biased region" description="Low complexity" evidence="1">
    <location>
        <begin position="60"/>
        <end position="75"/>
    </location>
</feature>
<reference evidence="2 3" key="1">
    <citation type="submission" date="2016-10" db="EMBL/GenBank/DDBJ databases">
        <authorList>
            <person name="de Groot N.N."/>
        </authorList>
    </citation>
    <scope>NUCLEOTIDE SEQUENCE [LARGE SCALE GENOMIC DNA]</scope>
    <source>
        <strain evidence="2 3">CGMCC 4.2026</strain>
    </source>
</reference>
<evidence type="ECO:0000256" key="1">
    <source>
        <dbReference type="SAM" id="MobiDB-lite"/>
    </source>
</evidence>